<evidence type="ECO:0000256" key="6">
    <source>
        <dbReference type="ARBA" id="ARBA00022782"/>
    </source>
</evidence>
<evidence type="ECO:0000259" key="11">
    <source>
        <dbReference type="Pfam" id="PF09011"/>
    </source>
</evidence>
<dbReference type="GO" id="GO:0043565">
    <property type="term" value="F:sequence-specific DNA binding"/>
    <property type="evidence" value="ECO:0007669"/>
    <property type="project" value="TreeGrafter"/>
</dbReference>
<keyword evidence="6" id="KW-0221">Differentiation</keyword>
<keyword evidence="10" id="KW-0469">Meiosis</keyword>
<comment type="similarity">
    <text evidence="3">Belongs to the maelstrom family.</text>
</comment>
<keyword evidence="8" id="KW-0943">RNA-mediated gene silencing</keyword>
<dbReference type="GO" id="GO:0007140">
    <property type="term" value="P:male meiotic nuclear division"/>
    <property type="evidence" value="ECO:0007669"/>
    <property type="project" value="TreeGrafter"/>
</dbReference>
<dbReference type="AlphaFoldDB" id="A0AAW1DJZ2"/>
<dbReference type="PANTHER" id="PTHR21358">
    <property type="entry name" value="PROTEIN MAELSTROM HOMOLOG"/>
    <property type="match status" value="1"/>
</dbReference>
<dbReference type="GO" id="GO:0060964">
    <property type="term" value="P:regulation of miRNA-mediated gene silencing"/>
    <property type="evidence" value="ECO:0007669"/>
    <property type="project" value="InterPro"/>
</dbReference>
<dbReference type="GO" id="GO:0030154">
    <property type="term" value="P:cell differentiation"/>
    <property type="evidence" value="ECO:0007669"/>
    <property type="project" value="UniProtKB-KW"/>
</dbReference>
<keyword evidence="4" id="KW-0217">Developmental protein</keyword>
<evidence type="ECO:0000256" key="7">
    <source>
        <dbReference type="ARBA" id="ARBA00023125"/>
    </source>
</evidence>
<feature type="domain" description="HMG box" evidence="11">
    <location>
        <begin position="4"/>
        <end position="65"/>
    </location>
</feature>
<keyword evidence="5" id="KW-0963">Cytoplasm</keyword>
<evidence type="ECO:0000256" key="8">
    <source>
        <dbReference type="ARBA" id="ARBA00023158"/>
    </source>
</evidence>
<dbReference type="SUPFAM" id="SSF47095">
    <property type="entry name" value="HMG-box"/>
    <property type="match status" value="1"/>
</dbReference>
<accession>A0AAW1DJZ2</accession>
<evidence type="ECO:0000256" key="2">
    <source>
        <dbReference type="ARBA" id="ARBA00004496"/>
    </source>
</evidence>
<dbReference type="CDD" id="cd21992">
    <property type="entry name" value="HMG-box_MAEL"/>
    <property type="match status" value="1"/>
</dbReference>
<dbReference type="GO" id="GO:0034587">
    <property type="term" value="P:piRNA processing"/>
    <property type="evidence" value="ECO:0007669"/>
    <property type="project" value="TreeGrafter"/>
</dbReference>
<evidence type="ECO:0000313" key="13">
    <source>
        <dbReference type="EMBL" id="KAK9508779.1"/>
    </source>
</evidence>
<evidence type="ECO:0000256" key="4">
    <source>
        <dbReference type="ARBA" id="ARBA00022473"/>
    </source>
</evidence>
<dbReference type="InterPro" id="IPR009071">
    <property type="entry name" value="HMG_box_dom"/>
</dbReference>
<evidence type="ECO:0000256" key="10">
    <source>
        <dbReference type="ARBA" id="ARBA00023254"/>
    </source>
</evidence>
<dbReference type="InterPro" id="IPR036910">
    <property type="entry name" value="HMG_box_dom_sf"/>
</dbReference>
<evidence type="ECO:0000256" key="3">
    <source>
        <dbReference type="ARBA" id="ARBA00007057"/>
    </source>
</evidence>
<organism evidence="13 14">
    <name type="scientific">Rhynocoris fuscipes</name>
    <dbReference type="NCBI Taxonomy" id="488301"/>
    <lineage>
        <taxon>Eukaryota</taxon>
        <taxon>Metazoa</taxon>
        <taxon>Ecdysozoa</taxon>
        <taxon>Arthropoda</taxon>
        <taxon>Hexapoda</taxon>
        <taxon>Insecta</taxon>
        <taxon>Pterygota</taxon>
        <taxon>Neoptera</taxon>
        <taxon>Paraneoptera</taxon>
        <taxon>Hemiptera</taxon>
        <taxon>Heteroptera</taxon>
        <taxon>Panheteroptera</taxon>
        <taxon>Cimicomorpha</taxon>
        <taxon>Reduviidae</taxon>
        <taxon>Harpactorinae</taxon>
        <taxon>Harpactorini</taxon>
        <taxon>Rhynocoris</taxon>
    </lineage>
</organism>
<evidence type="ECO:0008006" key="15">
    <source>
        <dbReference type="Google" id="ProtNLM"/>
    </source>
</evidence>
<protein>
    <recommendedName>
        <fullName evidence="15">Protein maelstrom homolog</fullName>
    </recommendedName>
</protein>
<evidence type="ECO:0000313" key="14">
    <source>
        <dbReference type="Proteomes" id="UP001461498"/>
    </source>
</evidence>
<dbReference type="GO" id="GO:0007283">
    <property type="term" value="P:spermatogenesis"/>
    <property type="evidence" value="ECO:0007669"/>
    <property type="project" value="TreeGrafter"/>
</dbReference>
<dbReference type="GO" id="GO:0005634">
    <property type="term" value="C:nucleus"/>
    <property type="evidence" value="ECO:0007669"/>
    <property type="project" value="UniProtKB-SubCell"/>
</dbReference>
<dbReference type="GO" id="GO:0043186">
    <property type="term" value="C:P granule"/>
    <property type="evidence" value="ECO:0007669"/>
    <property type="project" value="TreeGrafter"/>
</dbReference>
<keyword evidence="7" id="KW-0238">DNA-binding</keyword>
<sequence length="492" mass="56686">MPPKSKKGAKNGFYFFMQDLKAREEAKGRRFNGLKEVADFANPIWSRMTADERDSYTRKAKEAKGSEDDGRNKFTSLGVSYAEIDAEIRERNEAHQIMLQTIKNTVRSLDNSSTLLTYKFYLCHVNYFYKNDVDVYSVAEIALSEFNLRDGLLDTVHFFVNPGKIPTGYRYEAKDWSEKTHCIPINNNFGEKDYCKIFFTIKQFLIKGSSQKDNIPPVYTMPDSLNSNMCLSAVKCAFTSLCDAANENPSQFRVYPFPQLFYEIRNKCAETSNGINEALLMPSVAIVQNEIEKDVFSYAQNIGCAFHEEQDRLIHCSLSIVTRWVYTICDHCCKHLGISLELGKHCPKDADVNWDYKFSRTANRNTAESSPDPRKTKNSFMPTIIDHGKLQEIREKQFLEQQESLRKAEGIRPPRSVIKPRVRVVNGNRSPEWVQDLSDNIGNLSLRDGEIRFRDDRSYQNYMNDEEGCLLSSAEPTRSQSNWSWISKRCSR</sequence>
<proteinExistence type="inferred from homology"/>
<reference evidence="13 14" key="1">
    <citation type="submission" date="2022-12" db="EMBL/GenBank/DDBJ databases">
        <title>Chromosome-level genome assembly of true bugs.</title>
        <authorList>
            <person name="Ma L."/>
            <person name="Li H."/>
        </authorList>
    </citation>
    <scope>NUCLEOTIDE SEQUENCE [LARGE SCALE GENOMIC DNA]</scope>
    <source>
        <strain evidence="13">Lab_2022b</strain>
    </source>
</reference>
<dbReference type="GO" id="GO:0045892">
    <property type="term" value="P:negative regulation of DNA-templated transcription"/>
    <property type="evidence" value="ECO:0007669"/>
    <property type="project" value="TreeGrafter"/>
</dbReference>
<evidence type="ECO:0000256" key="5">
    <source>
        <dbReference type="ARBA" id="ARBA00022490"/>
    </source>
</evidence>
<comment type="subcellular location">
    <subcellularLocation>
        <location evidence="2">Cytoplasm</location>
    </subcellularLocation>
    <subcellularLocation>
        <location evidence="1">Nucleus</location>
    </subcellularLocation>
</comment>
<dbReference type="InterPro" id="IPR039259">
    <property type="entry name" value="Protein_maelstrom"/>
</dbReference>
<evidence type="ECO:0000256" key="1">
    <source>
        <dbReference type="ARBA" id="ARBA00004123"/>
    </source>
</evidence>
<comment type="caution">
    <text evidence="13">The sequence shown here is derived from an EMBL/GenBank/DDBJ whole genome shotgun (WGS) entry which is preliminary data.</text>
</comment>
<dbReference type="PANTHER" id="PTHR21358:SF4">
    <property type="entry name" value="PROTEIN MAELSTROM HOMOLOG"/>
    <property type="match status" value="1"/>
</dbReference>
<evidence type="ECO:0000256" key="9">
    <source>
        <dbReference type="ARBA" id="ARBA00023242"/>
    </source>
</evidence>
<dbReference type="Pfam" id="PF09011">
    <property type="entry name" value="HMG_box_2"/>
    <property type="match status" value="1"/>
</dbReference>
<dbReference type="Proteomes" id="UP001461498">
    <property type="component" value="Unassembled WGS sequence"/>
</dbReference>
<gene>
    <name evidence="13" type="ORF">O3M35_006255</name>
</gene>
<feature type="domain" description="Maelstrom" evidence="12">
    <location>
        <begin position="134"/>
        <end position="351"/>
    </location>
</feature>
<dbReference type="InterPro" id="IPR024970">
    <property type="entry name" value="Maelstrom"/>
</dbReference>
<keyword evidence="9" id="KW-0539">Nucleus</keyword>
<keyword evidence="14" id="KW-1185">Reference proteome</keyword>
<evidence type="ECO:0000259" key="12">
    <source>
        <dbReference type="Pfam" id="PF13017"/>
    </source>
</evidence>
<name>A0AAW1DJZ2_9HEMI</name>
<dbReference type="EMBL" id="JAPXFL010000003">
    <property type="protein sequence ID" value="KAK9508779.1"/>
    <property type="molecule type" value="Genomic_DNA"/>
</dbReference>
<dbReference type="Gene3D" id="1.10.30.10">
    <property type="entry name" value="High mobility group box domain"/>
    <property type="match status" value="1"/>
</dbReference>
<dbReference type="Pfam" id="PF13017">
    <property type="entry name" value="Maelstrom"/>
    <property type="match status" value="1"/>
</dbReference>